<gene>
    <name evidence="1" type="ORF">RNAN_2613</name>
</gene>
<dbReference type="EMBL" id="BAFK01000015">
    <property type="protein sequence ID" value="GAB59607.1"/>
    <property type="molecule type" value="Genomic_DNA"/>
</dbReference>
<name>I1DZX9_9GAMM</name>
<evidence type="ECO:0000313" key="1">
    <source>
        <dbReference type="EMBL" id="GAB59607.1"/>
    </source>
</evidence>
<dbReference type="Proteomes" id="UP000004374">
    <property type="component" value="Unassembled WGS sequence"/>
</dbReference>
<reference evidence="1 2" key="1">
    <citation type="journal article" date="2012" name="J. Bacteriol.">
        <title>Genome Sequence of the Protease-Producing Bacterium Rheinheimera nanhaiensis E407-8T, Isolated from Deep-Sea Sediment of the South China Sea.</title>
        <authorList>
            <person name="Zhang X.-Y."/>
            <person name="Zhang Y.-J."/>
            <person name="Qin Q.-L."/>
            <person name="Xie B.-B."/>
            <person name="Chen X.-L."/>
            <person name="Zhou B.-C."/>
            <person name="Zhang Y.-Z."/>
        </authorList>
    </citation>
    <scope>NUCLEOTIDE SEQUENCE [LARGE SCALE GENOMIC DNA]</scope>
    <source>
        <strain evidence="1 2">E407-8</strain>
    </source>
</reference>
<keyword evidence="2" id="KW-1185">Reference proteome</keyword>
<accession>I1DZX9</accession>
<comment type="caution">
    <text evidence="1">The sequence shown here is derived from an EMBL/GenBank/DDBJ whole genome shotgun (WGS) entry which is preliminary data.</text>
</comment>
<evidence type="ECO:0000313" key="2">
    <source>
        <dbReference type="Proteomes" id="UP000004374"/>
    </source>
</evidence>
<protein>
    <submittedName>
        <fullName evidence="1">Uncharacterized protein</fullName>
    </submittedName>
</protein>
<sequence>MVDIKMDEEIVAAMTDGKLSHVKVPERNDYSVPFLRDLL</sequence>
<organism evidence="1 2">
    <name type="scientific">Rheinheimera nanhaiensis E407-8</name>
    <dbReference type="NCBI Taxonomy" id="562729"/>
    <lineage>
        <taxon>Bacteria</taxon>
        <taxon>Pseudomonadati</taxon>
        <taxon>Pseudomonadota</taxon>
        <taxon>Gammaproteobacteria</taxon>
        <taxon>Chromatiales</taxon>
        <taxon>Chromatiaceae</taxon>
        <taxon>Rheinheimera</taxon>
    </lineage>
</organism>
<proteinExistence type="predicted"/>
<dbReference type="AlphaFoldDB" id="I1DZX9"/>